<feature type="region of interest" description="Disordered" evidence="1">
    <location>
        <begin position="69"/>
        <end position="96"/>
    </location>
</feature>
<evidence type="ECO:0000313" key="4">
    <source>
        <dbReference type="Proteomes" id="UP001627284"/>
    </source>
</evidence>
<comment type="caution">
    <text evidence="3">The sequence shown here is derived from an EMBL/GenBank/DDBJ whole genome shotgun (WGS) entry which is preliminary data.</text>
</comment>
<keyword evidence="4" id="KW-1185">Reference proteome</keyword>
<evidence type="ECO:0000256" key="1">
    <source>
        <dbReference type="SAM" id="MobiDB-lite"/>
    </source>
</evidence>
<evidence type="ECO:0000256" key="2">
    <source>
        <dbReference type="SAM" id="SignalP"/>
    </source>
</evidence>
<proteinExistence type="predicted"/>
<feature type="signal peptide" evidence="2">
    <location>
        <begin position="1"/>
        <end position="29"/>
    </location>
</feature>
<feature type="non-terminal residue" evidence="3">
    <location>
        <position position="1"/>
    </location>
</feature>
<protein>
    <submittedName>
        <fullName evidence="3">Uncharacterized protein</fullName>
    </submittedName>
</protein>
<feature type="chain" id="PRO_5044786092" evidence="2">
    <location>
        <begin position="30"/>
        <end position="129"/>
    </location>
</feature>
<dbReference type="EMBL" id="JBJKTR010000014">
    <property type="protein sequence ID" value="KAL3346256.1"/>
    <property type="molecule type" value="Genomic_DNA"/>
</dbReference>
<evidence type="ECO:0000313" key="3">
    <source>
        <dbReference type="EMBL" id="KAL3346256.1"/>
    </source>
</evidence>
<keyword evidence="2" id="KW-0732">Signal</keyword>
<dbReference type="AlphaFoldDB" id="A0ABD2SR37"/>
<accession>A0ABD2SR37</accession>
<gene>
    <name evidence="3" type="ORF">AABB24_024939</name>
</gene>
<sequence>NFSTLFPLLSLILRHRFSLLSLLLQPAKQHKQQLRRELQQLLRPAGSTGENDELQAALPLAFSGKDERAAVPAAATTSSHRETHASHRQATSAGIAAATGSPGAVLSSPLVLSLLSSLDPAKNRQLRQQ</sequence>
<name>A0ABD2SR37_9SOLN</name>
<dbReference type="Proteomes" id="UP001627284">
    <property type="component" value="Unassembled WGS sequence"/>
</dbReference>
<reference evidence="3 4" key="1">
    <citation type="submission" date="2024-05" db="EMBL/GenBank/DDBJ databases">
        <title>De novo assembly of an allotetraploid wild potato.</title>
        <authorList>
            <person name="Hosaka A.J."/>
        </authorList>
    </citation>
    <scope>NUCLEOTIDE SEQUENCE [LARGE SCALE GENOMIC DNA]</scope>
    <source>
        <tissue evidence="3">Young leaves</tissue>
    </source>
</reference>
<organism evidence="3 4">
    <name type="scientific">Solanum stoloniferum</name>
    <dbReference type="NCBI Taxonomy" id="62892"/>
    <lineage>
        <taxon>Eukaryota</taxon>
        <taxon>Viridiplantae</taxon>
        <taxon>Streptophyta</taxon>
        <taxon>Embryophyta</taxon>
        <taxon>Tracheophyta</taxon>
        <taxon>Spermatophyta</taxon>
        <taxon>Magnoliopsida</taxon>
        <taxon>eudicotyledons</taxon>
        <taxon>Gunneridae</taxon>
        <taxon>Pentapetalae</taxon>
        <taxon>asterids</taxon>
        <taxon>lamiids</taxon>
        <taxon>Solanales</taxon>
        <taxon>Solanaceae</taxon>
        <taxon>Solanoideae</taxon>
        <taxon>Solaneae</taxon>
        <taxon>Solanum</taxon>
    </lineage>
</organism>